<dbReference type="Pfam" id="PF05621">
    <property type="entry name" value="TniB"/>
    <property type="match status" value="1"/>
</dbReference>
<dbReference type="CDD" id="cd00009">
    <property type="entry name" value="AAA"/>
    <property type="match status" value="1"/>
</dbReference>
<evidence type="ECO:0000313" key="2">
    <source>
        <dbReference type="EMBL" id="CAG9180568.1"/>
    </source>
</evidence>
<protein>
    <recommendedName>
        <fullName evidence="1">AAA+ ATPase domain-containing protein</fullName>
    </recommendedName>
</protein>
<feature type="domain" description="AAA+ ATPase" evidence="1">
    <location>
        <begin position="39"/>
        <end position="195"/>
    </location>
</feature>
<sequence length="308" mass="34733">MKNDVEGLGATREVSRYIIDYPAFHDLRERMERMLRSPDPCGLLIVGDTRVGKTTLAKSVLEAHPRTIVDGTPSVPVLYIEIPTIPTEKSIARALMLQLDVTTSLTLSEQELIARFAKIAEYCRIQLVIIDEFHHFTESSHYPKLLRYANSVKSLMNRASVSVVLMGLPSSRAILDKNQQLRGRFSSVQHIGAFALDDCVQFNDFLDVLRALAEKLPFENAIELAGELYGPRMWYATHGALGYVKKLLIEAIEMSETNKHKLTMALMEKAFTVAIWHDGVGKLNPFNRSFSHHLLDEVGQPFCPDMTF</sequence>
<organism evidence="2 3">
    <name type="scientific">Cupriavidus laharis</name>
    <dbReference type="NCBI Taxonomy" id="151654"/>
    <lineage>
        <taxon>Bacteria</taxon>
        <taxon>Pseudomonadati</taxon>
        <taxon>Pseudomonadota</taxon>
        <taxon>Betaproteobacteria</taxon>
        <taxon>Burkholderiales</taxon>
        <taxon>Burkholderiaceae</taxon>
        <taxon>Cupriavidus</taxon>
    </lineage>
</organism>
<dbReference type="SMART" id="SM00382">
    <property type="entry name" value="AAA"/>
    <property type="match status" value="1"/>
</dbReference>
<dbReference type="Gene3D" id="3.40.50.300">
    <property type="entry name" value="P-loop containing nucleotide triphosphate hydrolases"/>
    <property type="match status" value="1"/>
</dbReference>
<reference evidence="2 3" key="1">
    <citation type="submission" date="2021-08" db="EMBL/GenBank/DDBJ databases">
        <authorList>
            <person name="Peeters C."/>
        </authorList>
    </citation>
    <scope>NUCLEOTIDE SEQUENCE [LARGE SCALE GENOMIC DNA]</scope>
    <source>
        <strain evidence="2 3">LMG 23992</strain>
    </source>
</reference>
<evidence type="ECO:0000313" key="3">
    <source>
        <dbReference type="Proteomes" id="UP000727654"/>
    </source>
</evidence>
<dbReference type="SUPFAM" id="SSF52540">
    <property type="entry name" value="P-loop containing nucleoside triphosphate hydrolases"/>
    <property type="match status" value="1"/>
</dbReference>
<proteinExistence type="predicted"/>
<gene>
    <name evidence="2" type="ORF">LMG23992_04275</name>
</gene>
<dbReference type="InterPro" id="IPR008868">
    <property type="entry name" value="TniB"/>
</dbReference>
<evidence type="ECO:0000259" key="1">
    <source>
        <dbReference type="SMART" id="SM00382"/>
    </source>
</evidence>
<keyword evidence="3" id="KW-1185">Reference proteome</keyword>
<dbReference type="Proteomes" id="UP000727654">
    <property type="component" value="Unassembled WGS sequence"/>
</dbReference>
<accession>A0ABM8XK40</accession>
<dbReference type="InterPro" id="IPR027417">
    <property type="entry name" value="P-loop_NTPase"/>
</dbReference>
<dbReference type="InterPro" id="IPR003593">
    <property type="entry name" value="AAA+_ATPase"/>
</dbReference>
<dbReference type="RefSeq" id="WP_224081749.1">
    <property type="nucleotide sequence ID" value="NZ_CAJZAI010000012.1"/>
</dbReference>
<dbReference type="EMBL" id="CAJZAI010000012">
    <property type="protein sequence ID" value="CAG9180568.1"/>
    <property type="molecule type" value="Genomic_DNA"/>
</dbReference>
<comment type="caution">
    <text evidence="2">The sequence shown here is derived from an EMBL/GenBank/DDBJ whole genome shotgun (WGS) entry which is preliminary data.</text>
</comment>
<name>A0ABM8XK40_9BURK</name>